<dbReference type="AlphaFoldDB" id="A0A6V2DAC8"/>
<keyword evidence="2" id="KW-1133">Transmembrane helix</keyword>
<evidence type="ECO:0000313" key="3">
    <source>
        <dbReference type="EMBL" id="CAE4598255.1"/>
    </source>
</evidence>
<protein>
    <submittedName>
        <fullName evidence="4">Uncharacterized protein</fullName>
    </submittedName>
</protein>
<feature type="transmembrane region" description="Helical" evidence="2">
    <location>
        <begin position="119"/>
        <end position="142"/>
    </location>
</feature>
<name>A0A6V2DAC8_9STRA</name>
<sequence>MKNIQPIYLLSITFLWTILIPSTTLKVEGFTLTMMGSRRGKGNLKRSLDPSTAGDASRMKNPTGSTKSLNGGRGQEITGVTLPAEGARVFVVVVFFFSMEILAFYFVSAEKVGCGVFSLFLLHVVLSVFQYIFLCSIIDVLIHNTYTKTMLI</sequence>
<proteinExistence type="predicted"/>
<reference evidence="4" key="1">
    <citation type="submission" date="2021-01" db="EMBL/GenBank/DDBJ databases">
        <authorList>
            <person name="Corre E."/>
            <person name="Pelletier E."/>
            <person name="Niang G."/>
            <person name="Scheremetjew M."/>
            <person name="Finn R."/>
            <person name="Kale V."/>
            <person name="Holt S."/>
            <person name="Cochrane G."/>
            <person name="Meng A."/>
            <person name="Brown T."/>
            <person name="Cohen L."/>
        </authorList>
    </citation>
    <scope>NUCLEOTIDE SEQUENCE</scope>
    <source>
        <strain evidence="4">GSO104</strain>
    </source>
</reference>
<dbReference type="EMBL" id="HBNS01012622">
    <property type="protein sequence ID" value="CAE4598261.1"/>
    <property type="molecule type" value="Transcribed_RNA"/>
</dbReference>
<gene>
    <name evidence="3" type="ORF">DBRI00130_LOCUS10189</name>
    <name evidence="4" type="ORF">DBRI00130_LOCUS10192</name>
</gene>
<feature type="region of interest" description="Disordered" evidence="1">
    <location>
        <begin position="41"/>
        <end position="72"/>
    </location>
</feature>
<keyword evidence="2" id="KW-0472">Membrane</keyword>
<feature type="transmembrane region" description="Helical" evidence="2">
    <location>
        <begin position="89"/>
        <end position="107"/>
    </location>
</feature>
<evidence type="ECO:0000313" key="4">
    <source>
        <dbReference type="EMBL" id="CAE4598261.1"/>
    </source>
</evidence>
<dbReference type="EMBL" id="HBNS01012619">
    <property type="protein sequence ID" value="CAE4598255.1"/>
    <property type="molecule type" value="Transcribed_RNA"/>
</dbReference>
<accession>A0A6V2DAC8</accession>
<evidence type="ECO:0000256" key="2">
    <source>
        <dbReference type="SAM" id="Phobius"/>
    </source>
</evidence>
<organism evidence="4">
    <name type="scientific">Ditylum brightwellii</name>
    <dbReference type="NCBI Taxonomy" id="49249"/>
    <lineage>
        <taxon>Eukaryota</taxon>
        <taxon>Sar</taxon>
        <taxon>Stramenopiles</taxon>
        <taxon>Ochrophyta</taxon>
        <taxon>Bacillariophyta</taxon>
        <taxon>Mediophyceae</taxon>
        <taxon>Lithodesmiophycidae</taxon>
        <taxon>Lithodesmiales</taxon>
        <taxon>Lithodesmiaceae</taxon>
        <taxon>Ditylum</taxon>
    </lineage>
</organism>
<evidence type="ECO:0000256" key="1">
    <source>
        <dbReference type="SAM" id="MobiDB-lite"/>
    </source>
</evidence>
<feature type="transmembrane region" description="Helical" evidence="2">
    <location>
        <begin position="7"/>
        <end position="25"/>
    </location>
</feature>
<keyword evidence="2" id="KW-0812">Transmembrane</keyword>
<feature type="compositionally biased region" description="Polar residues" evidence="1">
    <location>
        <begin position="60"/>
        <end position="69"/>
    </location>
</feature>